<gene>
    <name evidence="16" type="ORF">KDL28_04085</name>
</gene>
<evidence type="ECO:0000259" key="15">
    <source>
        <dbReference type="PROSITE" id="PS50109"/>
    </source>
</evidence>
<dbReference type="Pfam" id="PF17203">
    <property type="entry name" value="sCache_3_2"/>
    <property type="match status" value="1"/>
</dbReference>
<evidence type="ECO:0000256" key="5">
    <source>
        <dbReference type="ARBA" id="ARBA00022553"/>
    </source>
</evidence>
<dbReference type="Proteomes" id="UP001165283">
    <property type="component" value="Unassembled WGS sequence"/>
</dbReference>
<feature type="domain" description="Histidine kinase" evidence="15">
    <location>
        <begin position="408"/>
        <end position="514"/>
    </location>
</feature>
<dbReference type="InterPro" id="IPR050428">
    <property type="entry name" value="TCS_sensor_his_kinase"/>
</dbReference>
<dbReference type="Pfam" id="PF14689">
    <property type="entry name" value="SPOB_a"/>
    <property type="match status" value="1"/>
</dbReference>
<evidence type="ECO:0000256" key="13">
    <source>
        <dbReference type="ARBA" id="ARBA00023136"/>
    </source>
</evidence>
<keyword evidence="17" id="KW-1185">Reference proteome</keyword>
<keyword evidence="12" id="KW-0902">Two-component regulatory system</keyword>
<keyword evidence="5" id="KW-0597">Phosphoprotein</keyword>
<name>A0ABT0ZU14_9PSEU</name>
<organism evidence="16 17">
    <name type="scientific">Pseudonocardia humida</name>
    <dbReference type="NCBI Taxonomy" id="2800819"/>
    <lineage>
        <taxon>Bacteria</taxon>
        <taxon>Bacillati</taxon>
        <taxon>Actinomycetota</taxon>
        <taxon>Actinomycetes</taxon>
        <taxon>Pseudonocardiales</taxon>
        <taxon>Pseudonocardiaceae</taxon>
        <taxon>Pseudonocardia</taxon>
    </lineage>
</organism>
<dbReference type="PANTHER" id="PTHR45436:SF5">
    <property type="entry name" value="SENSOR HISTIDINE KINASE TRCS"/>
    <property type="match status" value="1"/>
</dbReference>
<dbReference type="EMBL" id="JAGSOV010000009">
    <property type="protein sequence ID" value="MCO1654226.1"/>
    <property type="molecule type" value="Genomic_DNA"/>
</dbReference>
<dbReference type="InterPro" id="IPR005467">
    <property type="entry name" value="His_kinase_dom"/>
</dbReference>
<dbReference type="InterPro" id="IPR039506">
    <property type="entry name" value="SPOB_a"/>
</dbReference>
<dbReference type="InterPro" id="IPR004358">
    <property type="entry name" value="Sig_transdc_His_kin-like_C"/>
</dbReference>
<keyword evidence="10" id="KW-0067">ATP-binding</keyword>
<accession>A0ABT0ZU14</accession>
<dbReference type="InterPro" id="IPR036890">
    <property type="entry name" value="HATPase_C_sf"/>
</dbReference>
<dbReference type="InterPro" id="IPR016120">
    <property type="entry name" value="Sig_transdc_His_kin_SpoOB"/>
</dbReference>
<evidence type="ECO:0000256" key="8">
    <source>
        <dbReference type="ARBA" id="ARBA00022741"/>
    </source>
</evidence>
<evidence type="ECO:0000256" key="7">
    <source>
        <dbReference type="ARBA" id="ARBA00022692"/>
    </source>
</evidence>
<keyword evidence="7 14" id="KW-0812">Transmembrane</keyword>
<dbReference type="SUPFAM" id="SSF55874">
    <property type="entry name" value="ATPase domain of HSP90 chaperone/DNA topoisomerase II/histidine kinase"/>
    <property type="match status" value="1"/>
</dbReference>
<dbReference type="EC" id="2.7.13.3" evidence="3"/>
<sequence length="514" mass="53267">MGARTLARQFLTWQLAVVALLLLAVAGVAAVQQSAAFQETQGRRMLSLAETVAATAGVRAALQSGLHDPLPTFAVSALSVSGADGVAIVDDTGVIRAHEDPARIGEPHPVGDGLPGRARVGSAAGGVVAHVPVIGDAGGVVGTVVTRVDSPSLLDTVTAAPAPTAALLGIALVLGVGGSFLLARRVRRQTLGLEPAEIVELVQQREAMLLGVKEGVVGMDSAHRITLINAAARELLDIPVDARIADLDQRLREVLTGAVAGEDQVVLRGARVLVLNRMAVSVHGEPVGAVVTLRDRTELATLEHRLDASRHVTDTLRAQAHEFTNRLHTIAGLAELGEYDEVRRFVADVAQGSEGWQREVANRVGDPAAAALLVAKASLAAERGVALRLVPGARMAAVPGDATLSTDLVTVLGNLVDNALDAVAATPAPRWVEVGVDDGVRVRVRDSGPGVGEGLAQEVFRRGFTTKAAAEGERGLGLALARQVCLRRGGRITVHNDPADDAGAVFTAELPVRA</sequence>
<dbReference type="RefSeq" id="WP_252435825.1">
    <property type="nucleotide sequence ID" value="NZ_JAGSOV010000009.1"/>
</dbReference>
<keyword evidence="4" id="KW-1003">Cell membrane</keyword>
<dbReference type="Gene3D" id="3.30.450.20">
    <property type="entry name" value="PAS domain"/>
    <property type="match status" value="2"/>
</dbReference>
<reference evidence="16" key="1">
    <citation type="submission" date="2021-04" db="EMBL/GenBank/DDBJ databases">
        <title>Pseudonocardia sp. nov., isolated from sandy soil of mangrove forest.</title>
        <authorList>
            <person name="Zan Z."/>
            <person name="Huang R."/>
            <person name="Liu W."/>
        </authorList>
    </citation>
    <scope>NUCLEOTIDE SEQUENCE</scope>
    <source>
        <strain evidence="16">S2-4</strain>
    </source>
</reference>
<evidence type="ECO:0000256" key="11">
    <source>
        <dbReference type="ARBA" id="ARBA00022989"/>
    </source>
</evidence>
<keyword evidence="9" id="KW-0418">Kinase</keyword>
<evidence type="ECO:0000256" key="12">
    <source>
        <dbReference type="ARBA" id="ARBA00023012"/>
    </source>
</evidence>
<comment type="subcellular location">
    <subcellularLocation>
        <location evidence="2">Cell membrane</location>
        <topology evidence="2">Multi-pass membrane protein</topology>
    </subcellularLocation>
</comment>
<dbReference type="PROSITE" id="PS50109">
    <property type="entry name" value="HIS_KIN"/>
    <property type="match status" value="1"/>
</dbReference>
<evidence type="ECO:0000256" key="10">
    <source>
        <dbReference type="ARBA" id="ARBA00022840"/>
    </source>
</evidence>
<keyword evidence="13 14" id="KW-0472">Membrane</keyword>
<dbReference type="Gene3D" id="1.10.287.130">
    <property type="match status" value="1"/>
</dbReference>
<dbReference type="SMART" id="SM00387">
    <property type="entry name" value="HATPase_c"/>
    <property type="match status" value="1"/>
</dbReference>
<evidence type="ECO:0000256" key="1">
    <source>
        <dbReference type="ARBA" id="ARBA00000085"/>
    </source>
</evidence>
<evidence type="ECO:0000256" key="6">
    <source>
        <dbReference type="ARBA" id="ARBA00022679"/>
    </source>
</evidence>
<evidence type="ECO:0000256" key="14">
    <source>
        <dbReference type="SAM" id="Phobius"/>
    </source>
</evidence>
<evidence type="ECO:0000256" key="3">
    <source>
        <dbReference type="ARBA" id="ARBA00012438"/>
    </source>
</evidence>
<dbReference type="SUPFAM" id="SSF55890">
    <property type="entry name" value="Sporulation response regulatory protein Spo0B"/>
    <property type="match status" value="1"/>
</dbReference>
<proteinExistence type="predicted"/>
<protein>
    <recommendedName>
        <fullName evidence="3">histidine kinase</fullName>
        <ecNumber evidence="3">2.7.13.3</ecNumber>
    </recommendedName>
</protein>
<evidence type="ECO:0000256" key="9">
    <source>
        <dbReference type="ARBA" id="ARBA00022777"/>
    </source>
</evidence>
<dbReference type="Pfam" id="PF02518">
    <property type="entry name" value="HATPase_c"/>
    <property type="match status" value="1"/>
</dbReference>
<evidence type="ECO:0000313" key="17">
    <source>
        <dbReference type="Proteomes" id="UP001165283"/>
    </source>
</evidence>
<dbReference type="PRINTS" id="PR00344">
    <property type="entry name" value="BCTRLSENSOR"/>
</dbReference>
<evidence type="ECO:0000256" key="4">
    <source>
        <dbReference type="ARBA" id="ARBA00022475"/>
    </source>
</evidence>
<dbReference type="PANTHER" id="PTHR45436">
    <property type="entry name" value="SENSOR HISTIDINE KINASE YKOH"/>
    <property type="match status" value="1"/>
</dbReference>
<comment type="catalytic activity">
    <reaction evidence="1">
        <text>ATP + protein L-histidine = ADP + protein N-phospho-L-histidine.</text>
        <dbReference type="EC" id="2.7.13.3"/>
    </reaction>
</comment>
<feature type="transmembrane region" description="Helical" evidence="14">
    <location>
        <begin position="165"/>
        <end position="183"/>
    </location>
</feature>
<dbReference type="InterPro" id="IPR003594">
    <property type="entry name" value="HATPase_dom"/>
</dbReference>
<dbReference type="SUPFAM" id="SSF103190">
    <property type="entry name" value="Sensory domain-like"/>
    <property type="match status" value="1"/>
</dbReference>
<keyword evidence="11 14" id="KW-1133">Transmembrane helix</keyword>
<dbReference type="InterPro" id="IPR033463">
    <property type="entry name" value="sCache_3"/>
</dbReference>
<dbReference type="Gene3D" id="3.30.565.10">
    <property type="entry name" value="Histidine kinase-like ATPase, C-terminal domain"/>
    <property type="match status" value="1"/>
</dbReference>
<evidence type="ECO:0000256" key="2">
    <source>
        <dbReference type="ARBA" id="ARBA00004651"/>
    </source>
</evidence>
<dbReference type="InterPro" id="IPR029151">
    <property type="entry name" value="Sensor-like_sf"/>
</dbReference>
<keyword evidence="6" id="KW-0808">Transferase</keyword>
<comment type="caution">
    <text evidence="16">The sequence shown here is derived from an EMBL/GenBank/DDBJ whole genome shotgun (WGS) entry which is preliminary data.</text>
</comment>
<keyword evidence="8" id="KW-0547">Nucleotide-binding</keyword>
<evidence type="ECO:0000313" key="16">
    <source>
        <dbReference type="EMBL" id="MCO1654226.1"/>
    </source>
</evidence>